<organism evidence="1">
    <name type="scientific">Arundo donax</name>
    <name type="common">Giant reed</name>
    <name type="synonym">Donax arundinaceus</name>
    <dbReference type="NCBI Taxonomy" id="35708"/>
    <lineage>
        <taxon>Eukaryota</taxon>
        <taxon>Viridiplantae</taxon>
        <taxon>Streptophyta</taxon>
        <taxon>Embryophyta</taxon>
        <taxon>Tracheophyta</taxon>
        <taxon>Spermatophyta</taxon>
        <taxon>Magnoliopsida</taxon>
        <taxon>Liliopsida</taxon>
        <taxon>Poales</taxon>
        <taxon>Poaceae</taxon>
        <taxon>PACMAD clade</taxon>
        <taxon>Arundinoideae</taxon>
        <taxon>Arundineae</taxon>
        <taxon>Arundo</taxon>
    </lineage>
</organism>
<proteinExistence type="predicted"/>
<reference evidence="1" key="1">
    <citation type="submission" date="2014-09" db="EMBL/GenBank/DDBJ databases">
        <authorList>
            <person name="Magalhaes I.L.F."/>
            <person name="Oliveira U."/>
            <person name="Santos F.R."/>
            <person name="Vidigal T.H.D.A."/>
            <person name="Brescovit A.D."/>
            <person name="Santos A.J."/>
        </authorList>
    </citation>
    <scope>NUCLEOTIDE SEQUENCE</scope>
    <source>
        <tissue evidence="1">Shoot tissue taken approximately 20 cm above the soil surface</tissue>
    </source>
</reference>
<name>A0A0A9EBD5_ARUDO</name>
<protein>
    <submittedName>
        <fullName evidence="1">Uncharacterized protein</fullName>
    </submittedName>
</protein>
<sequence>MKKQYILLGKPSKGEKSKYSKMDNVTCCSILFFLHYQMNELNYK</sequence>
<evidence type="ECO:0000313" key="1">
    <source>
        <dbReference type="EMBL" id="JAD97361.1"/>
    </source>
</evidence>
<reference evidence="1" key="2">
    <citation type="journal article" date="2015" name="Data Brief">
        <title>Shoot transcriptome of the giant reed, Arundo donax.</title>
        <authorList>
            <person name="Barrero R.A."/>
            <person name="Guerrero F.D."/>
            <person name="Moolhuijzen P."/>
            <person name="Goolsby J.A."/>
            <person name="Tidwell J."/>
            <person name="Bellgard S.E."/>
            <person name="Bellgard M.I."/>
        </authorList>
    </citation>
    <scope>NUCLEOTIDE SEQUENCE</scope>
    <source>
        <tissue evidence="1">Shoot tissue taken approximately 20 cm above the soil surface</tissue>
    </source>
</reference>
<dbReference type="AlphaFoldDB" id="A0A0A9EBD5"/>
<dbReference type="EMBL" id="GBRH01200534">
    <property type="protein sequence ID" value="JAD97361.1"/>
    <property type="molecule type" value="Transcribed_RNA"/>
</dbReference>
<accession>A0A0A9EBD5</accession>